<evidence type="ECO:0000256" key="2">
    <source>
        <dbReference type="ARBA" id="ARBA00010617"/>
    </source>
</evidence>
<evidence type="ECO:0000256" key="8">
    <source>
        <dbReference type="PIRSR" id="PIRSR602401-1"/>
    </source>
</evidence>
<sequence>MQCRQCLKRCPNWTWVFPIWKVFSTRVWRDFVKVADYFGEVSNKYINQAMERMKTMEPDSGRELTVLEKFLAADPDPRTAMVMATDMMAAGIDTTSYTAAILMYFLAKNQDVQEKLFNEVVRFLPAKGDPITSASINEMKYLKACLKESMRMQPVTIGNIRKLTKDMVLSNYRVPKGVTVIIPGILISNMDKYFPEANKFLPERWIKGLQPEVKHHPFVSLPFGFGPRMCVGRRFAELEIETLVAKIVRNFHIEYNYEDMKFKNILLIVPASPLKFKFTEREI</sequence>
<name>A0AAD8EMT7_DIPPU</name>
<feature type="binding site" description="axial binding residue" evidence="8">
    <location>
        <position position="230"/>
    </location>
    <ligand>
        <name>heme</name>
        <dbReference type="ChEBI" id="CHEBI:30413"/>
    </ligand>
    <ligandPart>
        <name>Fe</name>
        <dbReference type="ChEBI" id="CHEBI:18248"/>
    </ligandPart>
</feature>
<organism evidence="10 11">
    <name type="scientific">Diploptera punctata</name>
    <name type="common">Pacific beetle cockroach</name>
    <dbReference type="NCBI Taxonomy" id="6984"/>
    <lineage>
        <taxon>Eukaryota</taxon>
        <taxon>Metazoa</taxon>
        <taxon>Ecdysozoa</taxon>
        <taxon>Arthropoda</taxon>
        <taxon>Hexapoda</taxon>
        <taxon>Insecta</taxon>
        <taxon>Pterygota</taxon>
        <taxon>Neoptera</taxon>
        <taxon>Polyneoptera</taxon>
        <taxon>Dictyoptera</taxon>
        <taxon>Blattodea</taxon>
        <taxon>Blaberoidea</taxon>
        <taxon>Blaberidae</taxon>
        <taxon>Diplopterinae</taxon>
        <taxon>Diploptera</taxon>
    </lineage>
</organism>
<evidence type="ECO:0000256" key="7">
    <source>
        <dbReference type="ARBA" id="ARBA00023033"/>
    </source>
</evidence>
<evidence type="ECO:0000313" key="11">
    <source>
        <dbReference type="Proteomes" id="UP001233999"/>
    </source>
</evidence>
<evidence type="ECO:0000256" key="1">
    <source>
        <dbReference type="ARBA" id="ARBA00001971"/>
    </source>
</evidence>
<dbReference type="PANTHER" id="PTHR24279:SF120">
    <property type="entry name" value="CYTOCHROME P450"/>
    <property type="match status" value="1"/>
</dbReference>
<comment type="caution">
    <text evidence="10">The sequence shown here is derived from an EMBL/GenBank/DDBJ whole genome shotgun (WGS) entry which is preliminary data.</text>
</comment>
<dbReference type="PANTHER" id="PTHR24279">
    <property type="entry name" value="CYTOCHROME P450"/>
    <property type="match status" value="1"/>
</dbReference>
<dbReference type="SUPFAM" id="SSF48264">
    <property type="entry name" value="Cytochrome P450"/>
    <property type="match status" value="1"/>
</dbReference>
<dbReference type="InterPro" id="IPR050479">
    <property type="entry name" value="CYP11_CYP27_families"/>
</dbReference>
<accession>A0AAD8EMT7</accession>
<dbReference type="Proteomes" id="UP001233999">
    <property type="component" value="Unassembled WGS sequence"/>
</dbReference>
<dbReference type="InterPro" id="IPR001128">
    <property type="entry name" value="Cyt_P450"/>
</dbReference>
<dbReference type="PRINTS" id="PR00463">
    <property type="entry name" value="EP450I"/>
</dbReference>
<dbReference type="GO" id="GO:0020037">
    <property type="term" value="F:heme binding"/>
    <property type="evidence" value="ECO:0007669"/>
    <property type="project" value="InterPro"/>
</dbReference>
<dbReference type="AlphaFoldDB" id="A0AAD8EMT7"/>
<dbReference type="InterPro" id="IPR036396">
    <property type="entry name" value="Cyt_P450_sf"/>
</dbReference>
<dbReference type="PRINTS" id="PR00385">
    <property type="entry name" value="P450"/>
</dbReference>
<evidence type="ECO:0000313" key="10">
    <source>
        <dbReference type="EMBL" id="KAJ9595931.1"/>
    </source>
</evidence>
<evidence type="ECO:0000256" key="4">
    <source>
        <dbReference type="ARBA" id="ARBA00022723"/>
    </source>
</evidence>
<dbReference type="Gene3D" id="1.10.630.10">
    <property type="entry name" value="Cytochrome P450"/>
    <property type="match status" value="1"/>
</dbReference>
<dbReference type="EMBL" id="JASPKZ010002303">
    <property type="protein sequence ID" value="KAJ9595931.1"/>
    <property type="molecule type" value="Genomic_DNA"/>
</dbReference>
<comment type="cofactor">
    <cofactor evidence="1 8">
        <name>heme</name>
        <dbReference type="ChEBI" id="CHEBI:30413"/>
    </cofactor>
</comment>
<keyword evidence="7 9" id="KW-0503">Monooxygenase</keyword>
<dbReference type="GO" id="GO:0004497">
    <property type="term" value="F:monooxygenase activity"/>
    <property type="evidence" value="ECO:0007669"/>
    <property type="project" value="UniProtKB-KW"/>
</dbReference>
<dbReference type="InterPro" id="IPR002401">
    <property type="entry name" value="Cyt_P450_E_grp-I"/>
</dbReference>
<evidence type="ECO:0000256" key="6">
    <source>
        <dbReference type="ARBA" id="ARBA00023004"/>
    </source>
</evidence>
<keyword evidence="4 8" id="KW-0479">Metal-binding</keyword>
<reference evidence="10" key="1">
    <citation type="journal article" date="2023" name="IScience">
        <title>Live-bearing cockroach genome reveals convergent evolutionary mechanisms linked to viviparity in insects and beyond.</title>
        <authorList>
            <person name="Fouks B."/>
            <person name="Harrison M.C."/>
            <person name="Mikhailova A.A."/>
            <person name="Marchal E."/>
            <person name="English S."/>
            <person name="Carruthers M."/>
            <person name="Jennings E.C."/>
            <person name="Chiamaka E.L."/>
            <person name="Frigard R.A."/>
            <person name="Pippel M."/>
            <person name="Attardo G.M."/>
            <person name="Benoit J.B."/>
            <person name="Bornberg-Bauer E."/>
            <person name="Tobe S.S."/>
        </authorList>
    </citation>
    <scope>NUCLEOTIDE SEQUENCE</scope>
    <source>
        <strain evidence="10">Stay&amp;Tobe</strain>
    </source>
</reference>
<dbReference type="Pfam" id="PF00067">
    <property type="entry name" value="p450"/>
    <property type="match status" value="1"/>
</dbReference>
<dbReference type="PROSITE" id="PS00086">
    <property type="entry name" value="CYTOCHROME_P450"/>
    <property type="match status" value="1"/>
</dbReference>
<keyword evidence="3 8" id="KW-0349">Heme</keyword>
<dbReference type="CDD" id="cd11054">
    <property type="entry name" value="CYP24A1-like"/>
    <property type="match status" value="1"/>
</dbReference>
<dbReference type="InterPro" id="IPR017972">
    <property type="entry name" value="Cyt_P450_CS"/>
</dbReference>
<proteinExistence type="inferred from homology"/>
<dbReference type="GO" id="GO:0016705">
    <property type="term" value="F:oxidoreductase activity, acting on paired donors, with incorporation or reduction of molecular oxygen"/>
    <property type="evidence" value="ECO:0007669"/>
    <property type="project" value="InterPro"/>
</dbReference>
<dbReference type="GO" id="GO:0005506">
    <property type="term" value="F:iron ion binding"/>
    <property type="evidence" value="ECO:0007669"/>
    <property type="project" value="InterPro"/>
</dbReference>
<keyword evidence="5 9" id="KW-0560">Oxidoreductase</keyword>
<keyword evidence="11" id="KW-1185">Reference proteome</keyword>
<comment type="similarity">
    <text evidence="2 9">Belongs to the cytochrome P450 family.</text>
</comment>
<evidence type="ECO:0000256" key="3">
    <source>
        <dbReference type="ARBA" id="ARBA00022617"/>
    </source>
</evidence>
<evidence type="ECO:0000256" key="9">
    <source>
        <dbReference type="RuleBase" id="RU000461"/>
    </source>
</evidence>
<evidence type="ECO:0008006" key="12">
    <source>
        <dbReference type="Google" id="ProtNLM"/>
    </source>
</evidence>
<reference evidence="10" key="2">
    <citation type="submission" date="2023-05" db="EMBL/GenBank/DDBJ databases">
        <authorList>
            <person name="Fouks B."/>
        </authorList>
    </citation>
    <scope>NUCLEOTIDE SEQUENCE</scope>
    <source>
        <strain evidence="10">Stay&amp;Tobe</strain>
        <tissue evidence="10">Testes</tissue>
    </source>
</reference>
<keyword evidence="6 8" id="KW-0408">Iron</keyword>
<protein>
    <recommendedName>
        <fullName evidence="12">Cytochrome P450</fullName>
    </recommendedName>
</protein>
<evidence type="ECO:0000256" key="5">
    <source>
        <dbReference type="ARBA" id="ARBA00023002"/>
    </source>
</evidence>
<gene>
    <name evidence="10" type="ORF">L9F63_012878</name>
</gene>